<reference evidence="16 17" key="1">
    <citation type="submission" date="2012-10" db="EMBL/GenBank/DDBJ databases">
        <authorList>
            <person name="Zafar N."/>
            <person name="Inman J."/>
            <person name="Hall N."/>
            <person name="Lorenzi H."/>
            <person name="Caler E."/>
        </authorList>
    </citation>
    <scope>NUCLEOTIDE SEQUENCE [LARGE SCALE GENOMIC DNA]</scope>
    <source>
        <strain evidence="16 17">IP1</strain>
    </source>
</reference>
<dbReference type="VEuPathDB" id="AmoebaDB:EIN_034610"/>
<dbReference type="GO" id="GO:0005547">
    <property type="term" value="F:phosphatidylinositol-3,4,5-trisphosphate binding"/>
    <property type="evidence" value="ECO:0007669"/>
    <property type="project" value="UniProtKB-ARBA"/>
</dbReference>
<dbReference type="FunFam" id="3.30.200.20:FF:000524">
    <property type="entry name" value="Non-specific serine/threonine protein kinase"/>
    <property type="match status" value="1"/>
</dbReference>
<comment type="catalytic activity">
    <reaction evidence="10">
        <text>L-seryl-[protein] + ATP = O-phospho-L-seryl-[protein] + ADP + H(+)</text>
        <dbReference type="Rhea" id="RHEA:17989"/>
        <dbReference type="Rhea" id="RHEA-COMP:9863"/>
        <dbReference type="Rhea" id="RHEA-COMP:11604"/>
        <dbReference type="ChEBI" id="CHEBI:15378"/>
        <dbReference type="ChEBI" id="CHEBI:29999"/>
        <dbReference type="ChEBI" id="CHEBI:30616"/>
        <dbReference type="ChEBI" id="CHEBI:83421"/>
        <dbReference type="ChEBI" id="CHEBI:456216"/>
        <dbReference type="EC" id="2.7.11.1"/>
    </reaction>
</comment>
<dbReference type="SUPFAM" id="SSF50729">
    <property type="entry name" value="PH domain-like"/>
    <property type="match status" value="1"/>
</dbReference>
<dbReference type="InterPro" id="IPR011993">
    <property type="entry name" value="PH-like_dom_sf"/>
</dbReference>
<comment type="catalytic activity">
    <reaction evidence="9">
        <text>L-threonyl-[protein] + ATP = O-phospho-L-threonyl-[protein] + ADP + H(+)</text>
        <dbReference type="Rhea" id="RHEA:46608"/>
        <dbReference type="Rhea" id="RHEA-COMP:11060"/>
        <dbReference type="Rhea" id="RHEA-COMP:11605"/>
        <dbReference type="ChEBI" id="CHEBI:15378"/>
        <dbReference type="ChEBI" id="CHEBI:30013"/>
        <dbReference type="ChEBI" id="CHEBI:30616"/>
        <dbReference type="ChEBI" id="CHEBI:61977"/>
        <dbReference type="ChEBI" id="CHEBI:456216"/>
        <dbReference type="EC" id="2.7.11.1"/>
    </reaction>
</comment>
<dbReference type="EC" id="2.7.11.1" evidence="2"/>
<dbReference type="InterPro" id="IPR008271">
    <property type="entry name" value="Ser/Thr_kinase_AS"/>
</dbReference>
<dbReference type="EMBL" id="KB206969">
    <property type="protein sequence ID" value="ELP86520.1"/>
    <property type="molecule type" value="Genomic_DNA"/>
</dbReference>
<dbReference type="PROSITE" id="PS50003">
    <property type="entry name" value="PH_DOMAIN"/>
    <property type="match status" value="1"/>
</dbReference>
<evidence type="ECO:0000256" key="4">
    <source>
        <dbReference type="ARBA" id="ARBA00022553"/>
    </source>
</evidence>
<dbReference type="InterPro" id="IPR001849">
    <property type="entry name" value="PH_domain"/>
</dbReference>
<keyword evidence="17" id="KW-1185">Reference proteome</keyword>
<keyword evidence="8 11" id="KW-0067">ATP-binding</keyword>
<feature type="domain" description="Protein kinase" evidence="14">
    <location>
        <begin position="124"/>
        <end position="379"/>
    </location>
</feature>
<dbReference type="InterPro" id="IPR000961">
    <property type="entry name" value="AGC-kinase_C"/>
</dbReference>
<dbReference type="SUPFAM" id="SSF56112">
    <property type="entry name" value="Protein kinase-like (PK-like)"/>
    <property type="match status" value="1"/>
</dbReference>
<dbReference type="Gene3D" id="3.30.200.20">
    <property type="entry name" value="Phosphorylase Kinase, domain 1"/>
    <property type="match status" value="1"/>
</dbReference>
<dbReference type="RefSeq" id="XP_004185866.1">
    <property type="nucleotide sequence ID" value="XM_004185818.1"/>
</dbReference>
<feature type="domain" description="PH" evidence="13">
    <location>
        <begin position="9"/>
        <end position="105"/>
    </location>
</feature>
<evidence type="ECO:0000256" key="3">
    <source>
        <dbReference type="ARBA" id="ARBA00022527"/>
    </source>
</evidence>
<dbReference type="FunFam" id="2.30.29.30:FF:000286">
    <property type="entry name" value="PH-protein kinase domain containing protein"/>
    <property type="match status" value="1"/>
</dbReference>
<evidence type="ECO:0000256" key="1">
    <source>
        <dbReference type="ARBA" id="ARBA00006935"/>
    </source>
</evidence>
<evidence type="ECO:0000259" key="15">
    <source>
        <dbReference type="PROSITE" id="PS51285"/>
    </source>
</evidence>
<gene>
    <name evidence="16" type="ORF">EIN_034610</name>
</gene>
<evidence type="ECO:0000256" key="5">
    <source>
        <dbReference type="ARBA" id="ARBA00022679"/>
    </source>
</evidence>
<organism evidence="16 17">
    <name type="scientific">Entamoeba invadens IP1</name>
    <dbReference type="NCBI Taxonomy" id="370355"/>
    <lineage>
        <taxon>Eukaryota</taxon>
        <taxon>Amoebozoa</taxon>
        <taxon>Evosea</taxon>
        <taxon>Archamoebae</taxon>
        <taxon>Mastigamoebida</taxon>
        <taxon>Entamoebidae</taxon>
        <taxon>Entamoeba</taxon>
    </lineage>
</organism>
<dbReference type="SMART" id="SM00133">
    <property type="entry name" value="S_TK_X"/>
    <property type="match status" value="1"/>
</dbReference>
<dbReference type="AlphaFoldDB" id="A0A0A1TYF7"/>
<sequence>MSTALDTQKVKKAGWLIKEGGRWKSWKRRFFIFDQKTLSYYKDQLLMQQMGEIPVKLATCIEPVGKYKKHDFVFKIVTPSRTFYINCSDQNDLNDWIDCLKELSARVNVSLAKIPKQTVTEDDFEIISLVGKGAFGKVFLVKEKSTGTLYAMKVVTKKQVIEQNEVEHTLTEKNILAKVKHPFLVNLYYSFQTSSALHYVIDYCPGGELYALMQSSKTFKEQRAKFYAAQMVLAIEHLHNQGVIYRDIKPENIMVCEDGYIRLTDFGLSKTDVPDAAKTSTFCGTPEYLAPELVMNVPYTNSIDWWGLGILIYEMLFGAVPFFSEDIQELYRNILHKQVTFPANTEITLQCRDVIEHFLRKKPEERFGDVEQIKEHSWFSDINWEELFSKRIVAPYIPNLSSPTDLSCFNKSITSEDKKITGEAVSNEAFKDFTYINHEQQ</sequence>
<proteinExistence type="inferred from homology"/>
<dbReference type="OrthoDB" id="63267at2759"/>
<evidence type="ECO:0000313" key="16">
    <source>
        <dbReference type="EMBL" id="ELP86520.1"/>
    </source>
</evidence>
<dbReference type="PANTHER" id="PTHR24351">
    <property type="entry name" value="RIBOSOMAL PROTEIN S6 KINASE"/>
    <property type="match status" value="1"/>
</dbReference>
<dbReference type="GeneID" id="14885465"/>
<evidence type="ECO:0000256" key="10">
    <source>
        <dbReference type="ARBA" id="ARBA00048679"/>
    </source>
</evidence>
<evidence type="ECO:0000256" key="12">
    <source>
        <dbReference type="RuleBase" id="RU000304"/>
    </source>
</evidence>
<evidence type="ECO:0000256" key="2">
    <source>
        <dbReference type="ARBA" id="ARBA00012513"/>
    </source>
</evidence>
<feature type="binding site" evidence="11">
    <location>
        <position position="153"/>
    </location>
    <ligand>
        <name>ATP</name>
        <dbReference type="ChEBI" id="CHEBI:30616"/>
    </ligand>
</feature>
<dbReference type="OMA" id="TGPCDIS"/>
<dbReference type="SMART" id="SM00220">
    <property type="entry name" value="S_TKc"/>
    <property type="match status" value="1"/>
</dbReference>
<keyword evidence="5" id="KW-0808">Transferase</keyword>
<evidence type="ECO:0000256" key="6">
    <source>
        <dbReference type="ARBA" id="ARBA00022741"/>
    </source>
</evidence>
<dbReference type="Gene3D" id="2.30.29.30">
    <property type="entry name" value="Pleckstrin-homology domain (PH domain)/Phosphotyrosine-binding domain (PTB)"/>
    <property type="match status" value="1"/>
</dbReference>
<evidence type="ECO:0000256" key="7">
    <source>
        <dbReference type="ARBA" id="ARBA00022777"/>
    </source>
</evidence>
<dbReference type="PROSITE" id="PS50011">
    <property type="entry name" value="PROTEIN_KINASE_DOM"/>
    <property type="match status" value="1"/>
</dbReference>
<keyword evidence="4" id="KW-0597">Phosphoprotein</keyword>
<evidence type="ECO:0000256" key="9">
    <source>
        <dbReference type="ARBA" id="ARBA00047899"/>
    </source>
</evidence>
<dbReference type="SMART" id="SM00233">
    <property type="entry name" value="PH"/>
    <property type="match status" value="1"/>
</dbReference>
<dbReference type="Pfam" id="PF00169">
    <property type="entry name" value="PH"/>
    <property type="match status" value="1"/>
</dbReference>
<evidence type="ECO:0000256" key="8">
    <source>
        <dbReference type="ARBA" id="ARBA00022840"/>
    </source>
</evidence>
<protein>
    <recommendedName>
        <fullName evidence="2">non-specific serine/threonine protein kinase</fullName>
        <ecNumber evidence="2">2.7.11.1</ecNumber>
    </recommendedName>
</protein>
<keyword evidence="3 12" id="KW-0723">Serine/threonine-protein kinase</keyword>
<dbReference type="CDD" id="cd05123">
    <property type="entry name" value="STKc_AGC"/>
    <property type="match status" value="1"/>
</dbReference>
<name>A0A0A1TYF7_ENTIV</name>
<dbReference type="Pfam" id="PF00069">
    <property type="entry name" value="Pkinase"/>
    <property type="match status" value="1"/>
</dbReference>
<dbReference type="FunFam" id="1.10.510.10:FF:000008">
    <property type="entry name" value="Non-specific serine/threonine protein kinase"/>
    <property type="match status" value="1"/>
</dbReference>
<evidence type="ECO:0000259" key="14">
    <source>
        <dbReference type="PROSITE" id="PS50011"/>
    </source>
</evidence>
<dbReference type="PROSITE" id="PS51285">
    <property type="entry name" value="AGC_KINASE_CTER"/>
    <property type="match status" value="1"/>
</dbReference>
<dbReference type="InterPro" id="IPR011009">
    <property type="entry name" value="Kinase-like_dom_sf"/>
</dbReference>
<dbReference type="InterPro" id="IPR045270">
    <property type="entry name" value="STKc_AGC"/>
</dbReference>
<comment type="similarity">
    <text evidence="1">Belongs to the protein kinase superfamily. AGC Ser/Thr protein kinase family. RAC subfamily.</text>
</comment>
<accession>A0A0A1TYF7</accession>
<dbReference type="PROSITE" id="PS00108">
    <property type="entry name" value="PROTEIN_KINASE_ST"/>
    <property type="match status" value="1"/>
</dbReference>
<keyword evidence="6 11" id="KW-0547">Nucleotide-binding</keyword>
<keyword evidence="7" id="KW-0418">Kinase</keyword>
<evidence type="ECO:0000259" key="13">
    <source>
        <dbReference type="PROSITE" id="PS50003"/>
    </source>
</evidence>
<dbReference type="Proteomes" id="UP000014680">
    <property type="component" value="Unassembled WGS sequence"/>
</dbReference>
<dbReference type="InterPro" id="IPR017441">
    <property type="entry name" value="Protein_kinase_ATP_BS"/>
</dbReference>
<dbReference type="Gene3D" id="1.10.510.10">
    <property type="entry name" value="Transferase(Phosphotransferase) domain 1"/>
    <property type="match status" value="1"/>
</dbReference>
<dbReference type="GO" id="GO:0004674">
    <property type="term" value="F:protein serine/threonine kinase activity"/>
    <property type="evidence" value="ECO:0007669"/>
    <property type="project" value="UniProtKB-KW"/>
</dbReference>
<dbReference type="PROSITE" id="PS00107">
    <property type="entry name" value="PROTEIN_KINASE_ATP"/>
    <property type="match status" value="1"/>
</dbReference>
<dbReference type="InterPro" id="IPR000719">
    <property type="entry name" value="Prot_kinase_dom"/>
</dbReference>
<feature type="domain" description="AGC-kinase C-terminal" evidence="15">
    <location>
        <begin position="380"/>
        <end position="441"/>
    </location>
</feature>
<dbReference type="GO" id="GO:0005524">
    <property type="term" value="F:ATP binding"/>
    <property type="evidence" value="ECO:0007669"/>
    <property type="project" value="UniProtKB-UniRule"/>
</dbReference>
<evidence type="ECO:0000313" key="17">
    <source>
        <dbReference type="Proteomes" id="UP000014680"/>
    </source>
</evidence>
<dbReference type="KEGG" id="eiv:EIN_034610"/>
<evidence type="ECO:0000256" key="11">
    <source>
        <dbReference type="PROSITE-ProRule" id="PRU10141"/>
    </source>
</evidence>